<dbReference type="InterPro" id="IPR000232">
    <property type="entry name" value="HSF_DNA-bd"/>
</dbReference>
<proteinExistence type="inferred from homology"/>
<comment type="subcellular location">
    <subcellularLocation>
        <location evidence="1">Nucleus</location>
    </subcellularLocation>
</comment>
<evidence type="ECO:0000256" key="3">
    <source>
        <dbReference type="ARBA" id="ARBA00023125"/>
    </source>
</evidence>
<keyword evidence="10" id="KW-1185">Reference proteome</keyword>
<sequence>MVENHQASGSGDGPSAPRPRRRREQSEASAFLSKTYAMIDALPPHIGGWSAGGDSMVILDADTFASEIIPQYFKHNNFRSFVRQLNFYGFRKLRADSSSAGAANSSSRWEFKHCNFRRGKPELLVQIRRAEHYDYAAPDAAAQRQRQTELERDIVDLRARVGDMQTAIDNLTTVTRRLADALDARDDSSNKRPRRAPAPASRAYAAPAAAVPATLDTLDRAAEGQRLDSFDALGLESMPSFSELEGKPLKRLRQDHPDAPVEENRANDDAAPEQNGNLEGEPLSRRLSTFETSRLESLIRTLDDDNIPIP</sequence>
<dbReference type="InterPro" id="IPR036390">
    <property type="entry name" value="WH_DNA-bd_sf"/>
</dbReference>
<comment type="caution">
    <text evidence="9">The sequence shown here is derived from an EMBL/GenBank/DDBJ whole genome shotgun (WGS) entry which is preliminary data.</text>
</comment>
<dbReference type="PANTHER" id="PTHR10015:SF206">
    <property type="entry name" value="HSF-TYPE DNA-BINDING DOMAIN-CONTAINING PROTEIN"/>
    <property type="match status" value="1"/>
</dbReference>
<evidence type="ECO:0000256" key="5">
    <source>
        <dbReference type="ARBA" id="ARBA00023242"/>
    </source>
</evidence>
<evidence type="ECO:0000313" key="9">
    <source>
        <dbReference type="EMBL" id="KAJ8599153.1"/>
    </source>
</evidence>
<evidence type="ECO:0000256" key="1">
    <source>
        <dbReference type="ARBA" id="ARBA00004123"/>
    </source>
</evidence>
<evidence type="ECO:0000313" key="10">
    <source>
        <dbReference type="Proteomes" id="UP001230188"/>
    </source>
</evidence>
<evidence type="ECO:0000256" key="7">
    <source>
        <dbReference type="SAM" id="MobiDB-lite"/>
    </source>
</evidence>
<keyword evidence="3" id="KW-0238">DNA-binding</keyword>
<name>A0AAD7U8X1_9STRA</name>
<dbReference type="GO" id="GO:0005634">
    <property type="term" value="C:nucleus"/>
    <property type="evidence" value="ECO:0007669"/>
    <property type="project" value="UniProtKB-SubCell"/>
</dbReference>
<dbReference type="SMART" id="SM00415">
    <property type="entry name" value="HSF"/>
    <property type="match status" value="1"/>
</dbReference>
<organism evidence="9 10">
    <name type="scientific">Chrysophaeum taylorii</name>
    <dbReference type="NCBI Taxonomy" id="2483200"/>
    <lineage>
        <taxon>Eukaryota</taxon>
        <taxon>Sar</taxon>
        <taxon>Stramenopiles</taxon>
        <taxon>Ochrophyta</taxon>
        <taxon>Pelagophyceae</taxon>
        <taxon>Pelagomonadales</taxon>
        <taxon>Pelagomonadaceae</taxon>
        <taxon>Chrysophaeum</taxon>
    </lineage>
</organism>
<dbReference type="GO" id="GO:0003700">
    <property type="term" value="F:DNA-binding transcription factor activity"/>
    <property type="evidence" value="ECO:0007669"/>
    <property type="project" value="InterPro"/>
</dbReference>
<evidence type="ECO:0000256" key="2">
    <source>
        <dbReference type="ARBA" id="ARBA00023015"/>
    </source>
</evidence>
<dbReference type="EMBL" id="JAQMWT010000586">
    <property type="protein sequence ID" value="KAJ8599153.1"/>
    <property type="molecule type" value="Genomic_DNA"/>
</dbReference>
<feature type="region of interest" description="Disordered" evidence="7">
    <location>
        <begin position="258"/>
        <end position="289"/>
    </location>
</feature>
<feature type="region of interest" description="Disordered" evidence="7">
    <location>
        <begin position="1"/>
        <end position="27"/>
    </location>
</feature>
<keyword evidence="2" id="KW-0805">Transcription regulation</keyword>
<dbReference type="SUPFAM" id="SSF46785">
    <property type="entry name" value="Winged helix' DNA-binding domain"/>
    <property type="match status" value="1"/>
</dbReference>
<feature type="domain" description="HSF-type DNA-binding" evidence="8">
    <location>
        <begin position="27"/>
        <end position="130"/>
    </location>
</feature>
<keyword evidence="5" id="KW-0539">Nucleus</keyword>
<comment type="similarity">
    <text evidence="6">Belongs to the HSF family.</text>
</comment>
<feature type="compositionally biased region" description="Basic and acidic residues" evidence="7">
    <location>
        <begin position="258"/>
        <end position="268"/>
    </location>
</feature>
<evidence type="ECO:0000259" key="8">
    <source>
        <dbReference type="SMART" id="SM00415"/>
    </source>
</evidence>
<dbReference type="PRINTS" id="PR00056">
    <property type="entry name" value="HSFDOMAIN"/>
</dbReference>
<feature type="compositionally biased region" description="Low complexity" evidence="7">
    <location>
        <begin position="197"/>
        <end position="207"/>
    </location>
</feature>
<dbReference type="InterPro" id="IPR036388">
    <property type="entry name" value="WH-like_DNA-bd_sf"/>
</dbReference>
<accession>A0AAD7U8X1</accession>
<feature type="region of interest" description="Disordered" evidence="7">
    <location>
        <begin position="182"/>
        <end position="207"/>
    </location>
</feature>
<keyword evidence="4" id="KW-0804">Transcription</keyword>
<evidence type="ECO:0000256" key="4">
    <source>
        <dbReference type="ARBA" id="ARBA00023163"/>
    </source>
</evidence>
<dbReference type="AlphaFoldDB" id="A0AAD7U8X1"/>
<evidence type="ECO:0000256" key="6">
    <source>
        <dbReference type="RuleBase" id="RU004020"/>
    </source>
</evidence>
<reference evidence="9" key="1">
    <citation type="submission" date="2023-01" db="EMBL/GenBank/DDBJ databases">
        <title>Metagenome sequencing of chrysophaentin producing Chrysophaeum taylorii.</title>
        <authorList>
            <person name="Davison J."/>
            <person name="Bewley C."/>
        </authorList>
    </citation>
    <scope>NUCLEOTIDE SEQUENCE</scope>
    <source>
        <strain evidence="9">NIES-1699</strain>
    </source>
</reference>
<dbReference type="GO" id="GO:0043565">
    <property type="term" value="F:sequence-specific DNA binding"/>
    <property type="evidence" value="ECO:0007669"/>
    <property type="project" value="InterPro"/>
</dbReference>
<dbReference type="PANTHER" id="PTHR10015">
    <property type="entry name" value="HEAT SHOCK TRANSCRIPTION FACTOR"/>
    <property type="match status" value="1"/>
</dbReference>
<protein>
    <recommendedName>
        <fullName evidence="8">HSF-type DNA-binding domain-containing protein</fullName>
    </recommendedName>
</protein>
<dbReference type="Pfam" id="PF00447">
    <property type="entry name" value="HSF_DNA-bind"/>
    <property type="match status" value="1"/>
</dbReference>
<dbReference type="Proteomes" id="UP001230188">
    <property type="component" value="Unassembled WGS sequence"/>
</dbReference>
<dbReference type="FunFam" id="1.10.10.10:FF:000027">
    <property type="entry name" value="Heat shock transcription factor 1"/>
    <property type="match status" value="1"/>
</dbReference>
<dbReference type="Gene3D" id="1.10.10.10">
    <property type="entry name" value="Winged helix-like DNA-binding domain superfamily/Winged helix DNA-binding domain"/>
    <property type="match status" value="1"/>
</dbReference>
<gene>
    <name evidence="9" type="ORF">CTAYLR_008297</name>
</gene>